<evidence type="ECO:0000256" key="3">
    <source>
        <dbReference type="ARBA" id="ARBA00022840"/>
    </source>
</evidence>
<evidence type="ECO:0000313" key="6">
    <source>
        <dbReference type="EMBL" id="RNM05165.1"/>
    </source>
</evidence>
<dbReference type="SUPFAM" id="SSF56059">
    <property type="entry name" value="Glutathione synthetase ATP-binding domain-like"/>
    <property type="match status" value="1"/>
</dbReference>
<feature type="domain" description="ATP-grasp" evidence="5">
    <location>
        <begin position="119"/>
        <end position="322"/>
    </location>
</feature>
<evidence type="ECO:0000259" key="5">
    <source>
        <dbReference type="PROSITE" id="PS50975"/>
    </source>
</evidence>
<reference evidence="6 7" key="1">
    <citation type="submission" date="2018-11" db="EMBL/GenBank/DDBJ databases">
        <title>Characterization of surface water Dickeya isolates.</title>
        <authorList>
            <person name="Van Gijsegem F."/>
            <person name="Pedron J."/>
        </authorList>
    </citation>
    <scope>NUCLEOTIDE SEQUENCE [LARGE SCALE GENOMIC DNA]</scope>
    <source>
        <strain evidence="6 7">FVG1-MFV-O17</strain>
    </source>
</reference>
<dbReference type="AlphaFoldDB" id="A0A3N0FY88"/>
<sequence>MNKAILILSHQLLSMVEPLKNIIEKNGYVCFVLSSASERIEKPQWSLDTQHVHITSSFHLTTIDIDEFLTKYSEGIQFIGCISVWDAYRGLMSYANNIFGANDIGEEIVRNLRDKFLMRNKLYEAGLSKVSCQLLNESVYQSITTPENYFIKPRVGLASMGTFPATSLTSYSQLDTLWERAAKDKNYDGVFSQKNGFIIEDFISGIECSFEISLNNFQVDTLAVHEKLDVMQEAYSVLEGACICPPRSLSEEQINTGKVILGHVMKALGVHTGVYHVEMKCTPSGDWEVIEINPRIGGAYIVDSTKIHSGACLLETWLMLIINRYRPREIQSERSTFFRVFFGQSGKTLHSINRTTTNPPVLREKILYKPHDTLPCVEREIFLGMALWDITGMSSVEHPVFFNQTNDYLTTEYQS</sequence>
<evidence type="ECO:0000256" key="2">
    <source>
        <dbReference type="ARBA" id="ARBA00022741"/>
    </source>
</evidence>
<gene>
    <name evidence="6" type="ORF">EF878_12865</name>
</gene>
<dbReference type="EMBL" id="RJLR01000023">
    <property type="protein sequence ID" value="RNM05165.1"/>
    <property type="molecule type" value="Genomic_DNA"/>
</dbReference>
<comment type="caution">
    <text evidence="6">The sequence shown here is derived from an EMBL/GenBank/DDBJ whole genome shotgun (WGS) entry which is preliminary data.</text>
</comment>
<dbReference type="GO" id="GO:0005524">
    <property type="term" value="F:ATP binding"/>
    <property type="evidence" value="ECO:0007669"/>
    <property type="project" value="UniProtKB-UniRule"/>
</dbReference>
<evidence type="ECO:0000256" key="4">
    <source>
        <dbReference type="PROSITE-ProRule" id="PRU00409"/>
    </source>
</evidence>
<keyword evidence="2 4" id="KW-0547">Nucleotide-binding</keyword>
<dbReference type="GO" id="GO:0046872">
    <property type="term" value="F:metal ion binding"/>
    <property type="evidence" value="ECO:0007669"/>
    <property type="project" value="InterPro"/>
</dbReference>
<dbReference type="Gene3D" id="3.30.470.20">
    <property type="entry name" value="ATP-grasp fold, B domain"/>
    <property type="match status" value="1"/>
</dbReference>
<protein>
    <submittedName>
        <fullName evidence="6">ATP-grasp domain-containing protein</fullName>
    </submittedName>
</protein>
<keyword evidence="3 4" id="KW-0067">ATP-binding</keyword>
<dbReference type="GO" id="GO:0016874">
    <property type="term" value="F:ligase activity"/>
    <property type="evidence" value="ECO:0007669"/>
    <property type="project" value="UniProtKB-KW"/>
</dbReference>
<evidence type="ECO:0000256" key="1">
    <source>
        <dbReference type="ARBA" id="ARBA00022598"/>
    </source>
</evidence>
<name>A0A3N0FY88_9GAMM</name>
<dbReference type="InterPro" id="IPR052032">
    <property type="entry name" value="ATP-dep_AA_Ligase"/>
</dbReference>
<keyword evidence="1" id="KW-0436">Ligase</keyword>
<organism evidence="6 7">
    <name type="scientific">Dickeya undicola</name>
    <dbReference type="NCBI Taxonomy" id="1577887"/>
    <lineage>
        <taxon>Bacteria</taxon>
        <taxon>Pseudomonadati</taxon>
        <taxon>Pseudomonadota</taxon>
        <taxon>Gammaproteobacteria</taxon>
        <taxon>Enterobacterales</taxon>
        <taxon>Pectobacteriaceae</taxon>
        <taxon>Dickeya</taxon>
    </lineage>
</organism>
<evidence type="ECO:0000313" key="7">
    <source>
        <dbReference type="Proteomes" id="UP000276061"/>
    </source>
</evidence>
<dbReference type="Pfam" id="PF13535">
    <property type="entry name" value="ATP-grasp_4"/>
    <property type="match status" value="1"/>
</dbReference>
<dbReference type="InterPro" id="IPR011761">
    <property type="entry name" value="ATP-grasp"/>
</dbReference>
<dbReference type="PANTHER" id="PTHR43585">
    <property type="entry name" value="FUMIPYRROLE BIOSYNTHESIS PROTEIN C"/>
    <property type="match status" value="1"/>
</dbReference>
<dbReference type="PANTHER" id="PTHR43585:SF2">
    <property type="entry name" value="ATP-GRASP ENZYME FSQD"/>
    <property type="match status" value="1"/>
</dbReference>
<proteinExistence type="predicted"/>
<dbReference type="RefSeq" id="WP_123252798.1">
    <property type="nucleotide sequence ID" value="NZ_RJLR01000023.1"/>
</dbReference>
<accession>A0A3N0FY88</accession>
<dbReference type="Proteomes" id="UP000276061">
    <property type="component" value="Unassembled WGS sequence"/>
</dbReference>
<dbReference type="PROSITE" id="PS50975">
    <property type="entry name" value="ATP_GRASP"/>
    <property type="match status" value="1"/>
</dbReference>
<dbReference type="OrthoDB" id="9803907at2"/>